<protein>
    <recommendedName>
        <fullName evidence="2">DUF4352 domain-containing protein</fullName>
    </recommendedName>
</protein>
<gene>
    <name evidence="3" type="ORF">Pph01_47160</name>
</gene>
<name>A0A8J3U6W0_9ACTN</name>
<comment type="caution">
    <text evidence="3">The sequence shown here is derived from an EMBL/GenBank/DDBJ whole genome shotgun (WGS) entry which is preliminary data.</text>
</comment>
<organism evidence="3 4">
    <name type="scientific">Planotetraspora phitsanulokensis</name>
    <dbReference type="NCBI Taxonomy" id="575192"/>
    <lineage>
        <taxon>Bacteria</taxon>
        <taxon>Bacillati</taxon>
        <taxon>Actinomycetota</taxon>
        <taxon>Actinomycetes</taxon>
        <taxon>Streptosporangiales</taxon>
        <taxon>Streptosporangiaceae</taxon>
        <taxon>Planotetraspora</taxon>
    </lineage>
</organism>
<dbReference type="InterPro" id="IPR029050">
    <property type="entry name" value="Immunoprotect_excell_Ig-like"/>
</dbReference>
<keyword evidence="1" id="KW-0732">Signal</keyword>
<proteinExistence type="predicted"/>
<dbReference type="Gene3D" id="2.60.40.1240">
    <property type="match status" value="1"/>
</dbReference>
<evidence type="ECO:0000259" key="2">
    <source>
        <dbReference type="Pfam" id="PF11611"/>
    </source>
</evidence>
<feature type="domain" description="DUF4352" evidence="2">
    <location>
        <begin position="16"/>
        <end position="131"/>
    </location>
</feature>
<sequence length="176" mass="18801">MPYEERVSFLTTTGRIGQVVETNRYSVKVTSVSSALAVDTKNFSGQTLKVKAAYLFLLVNVSATTVRRPMDLSVSSPPVLLAADGRRYNPTDRVDQSLTLLSKRFQPGLWSSGVLAYEVPKNAVAGARFVFAPSAGAIPVDTSTPEAEIDLGLTPSAAAKLISHTPAYVSLVNKTP</sequence>
<dbReference type="AlphaFoldDB" id="A0A8J3U6W0"/>
<evidence type="ECO:0000313" key="3">
    <source>
        <dbReference type="EMBL" id="GII39713.1"/>
    </source>
</evidence>
<accession>A0A8J3U6W0</accession>
<evidence type="ECO:0000313" key="4">
    <source>
        <dbReference type="Proteomes" id="UP000622547"/>
    </source>
</evidence>
<evidence type="ECO:0000256" key="1">
    <source>
        <dbReference type="ARBA" id="ARBA00022729"/>
    </source>
</evidence>
<keyword evidence="4" id="KW-1185">Reference proteome</keyword>
<dbReference type="InterPro" id="IPR029051">
    <property type="entry name" value="DUF4352"/>
</dbReference>
<dbReference type="Proteomes" id="UP000622547">
    <property type="component" value="Unassembled WGS sequence"/>
</dbReference>
<reference evidence="3 4" key="1">
    <citation type="submission" date="2021-01" db="EMBL/GenBank/DDBJ databases">
        <title>Whole genome shotgun sequence of Planotetraspora phitsanulokensis NBRC 104273.</title>
        <authorList>
            <person name="Komaki H."/>
            <person name="Tamura T."/>
        </authorList>
    </citation>
    <scope>NUCLEOTIDE SEQUENCE [LARGE SCALE GENOMIC DNA]</scope>
    <source>
        <strain evidence="3 4">NBRC 104273</strain>
    </source>
</reference>
<dbReference type="EMBL" id="BOOP01000021">
    <property type="protein sequence ID" value="GII39713.1"/>
    <property type="molecule type" value="Genomic_DNA"/>
</dbReference>
<dbReference type="Pfam" id="PF11611">
    <property type="entry name" value="DUF4352"/>
    <property type="match status" value="1"/>
</dbReference>